<organism evidence="2 3">
    <name type="scientific">Tautonia plasticadhaerens</name>
    <dbReference type="NCBI Taxonomy" id="2527974"/>
    <lineage>
        <taxon>Bacteria</taxon>
        <taxon>Pseudomonadati</taxon>
        <taxon>Planctomycetota</taxon>
        <taxon>Planctomycetia</taxon>
        <taxon>Isosphaerales</taxon>
        <taxon>Isosphaeraceae</taxon>
        <taxon>Tautonia</taxon>
    </lineage>
</organism>
<dbReference type="KEGG" id="tpla:ElP_24900"/>
<gene>
    <name evidence="2" type="primary">clpX_2</name>
    <name evidence="2" type="ORF">ElP_24900</name>
</gene>
<feature type="region of interest" description="Disordered" evidence="1">
    <location>
        <begin position="59"/>
        <end position="83"/>
    </location>
</feature>
<keyword evidence="2" id="KW-0547">Nucleotide-binding</keyword>
<dbReference type="Gene3D" id="1.10.8.60">
    <property type="match status" value="1"/>
</dbReference>
<name>A0A518H178_9BACT</name>
<accession>A0A518H178</accession>
<proteinExistence type="predicted"/>
<dbReference type="GO" id="GO:0006508">
    <property type="term" value="P:proteolysis"/>
    <property type="evidence" value="ECO:0007669"/>
    <property type="project" value="UniProtKB-KW"/>
</dbReference>
<evidence type="ECO:0000256" key="1">
    <source>
        <dbReference type="SAM" id="MobiDB-lite"/>
    </source>
</evidence>
<reference evidence="2 3" key="1">
    <citation type="submission" date="2019-02" db="EMBL/GenBank/DDBJ databases">
        <title>Deep-cultivation of Planctomycetes and their phenomic and genomic characterization uncovers novel biology.</title>
        <authorList>
            <person name="Wiegand S."/>
            <person name="Jogler M."/>
            <person name="Boedeker C."/>
            <person name="Pinto D."/>
            <person name="Vollmers J."/>
            <person name="Rivas-Marin E."/>
            <person name="Kohn T."/>
            <person name="Peeters S.H."/>
            <person name="Heuer A."/>
            <person name="Rast P."/>
            <person name="Oberbeckmann S."/>
            <person name="Bunk B."/>
            <person name="Jeske O."/>
            <person name="Meyerdierks A."/>
            <person name="Storesund J.E."/>
            <person name="Kallscheuer N."/>
            <person name="Luecker S."/>
            <person name="Lage O.M."/>
            <person name="Pohl T."/>
            <person name="Merkel B.J."/>
            <person name="Hornburger P."/>
            <person name="Mueller R.-W."/>
            <person name="Bruemmer F."/>
            <person name="Labrenz M."/>
            <person name="Spormann A.M."/>
            <person name="Op den Camp H."/>
            <person name="Overmann J."/>
            <person name="Amann R."/>
            <person name="Jetten M.S.M."/>
            <person name="Mascher T."/>
            <person name="Medema M.H."/>
            <person name="Devos D.P."/>
            <person name="Kaster A.-K."/>
            <person name="Ovreas L."/>
            <person name="Rohde M."/>
            <person name="Galperin M.Y."/>
            <person name="Jogler C."/>
        </authorList>
    </citation>
    <scope>NUCLEOTIDE SEQUENCE [LARGE SCALE GENOMIC DNA]</scope>
    <source>
        <strain evidence="2 3">ElP</strain>
    </source>
</reference>
<dbReference type="AlphaFoldDB" id="A0A518H178"/>
<sequence>MRILKEATHPLLGQCKTLLKYRHADLSFSDGAIREIARLAHERGTGAGGLRTIGYLKARGSVPPEQGPVPRKRGPPGRARTRS</sequence>
<keyword evidence="2" id="KW-0645">Protease</keyword>
<feature type="compositionally biased region" description="Basic residues" evidence="1">
    <location>
        <begin position="70"/>
        <end position="83"/>
    </location>
</feature>
<protein>
    <submittedName>
        <fullName evidence="2">ATP-dependent Clp protease ATP-binding subunit ClpX</fullName>
    </submittedName>
</protein>
<evidence type="ECO:0000313" key="3">
    <source>
        <dbReference type="Proteomes" id="UP000317835"/>
    </source>
</evidence>
<evidence type="ECO:0000313" key="2">
    <source>
        <dbReference type="EMBL" id="QDV34600.1"/>
    </source>
</evidence>
<dbReference type="GO" id="GO:0005524">
    <property type="term" value="F:ATP binding"/>
    <property type="evidence" value="ECO:0007669"/>
    <property type="project" value="UniProtKB-KW"/>
</dbReference>
<keyword evidence="3" id="KW-1185">Reference proteome</keyword>
<keyword evidence="2" id="KW-0378">Hydrolase</keyword>
<dbReference type="EMBL" id="CP036426">
    <property type="protein sequence ID" value="QDV34600.1"/>
    <property type="molecule type" value="Genomic_DNA"/>
</dbReference>
<dbReference type="GO" id="GO:0008233">
    <property type="term" value="F:peptidase activity"/>
    <property type="evidence" value="ECO:0007669"/>
    <property type="project" value="UniProtKB-KW"/>
</dbReference>
<dbReference type="Proteomes" id="UP000317835">
    <property type="component" value="Chromosome"/>
</dbReference>
<keyword evidence="2" id="KW-0067">ATP-binding</keyword>